<evidence type="ECO:0000313" key="2">
    <source>
        <dbReference type="Proteomes" id="UP001057279"/>
    </source>
</evidence>
<gene>
    <name evidence="1" type="ORF">MJG53_003488</name>
</gene>
<name>A0ACB9VI56_9CETA</name>
<feature type="non-terminal residue" evidence="1">
    <location>
        <position position="1"/>
    </location>
</feature>
<dbReference type="EMBL" id="CM043027">
    <property type="protein sequence ID" value="KAI4589080.1"/>
    <property type="molecule type" value="Genomic_DNA"/>
</dbReference>
<keyword evidence="2" id="KW-1185">Reference proteome</keyword>
<comment type="caution">
    <text evidence="1">The sequence shown here is derived from an EMBL/GenBank/DDBJ whole genome shotgun (WGS) entry which is preliminary data.</text>
</comment>
<sequence length="684" mass="78099">LDIYRNDGKIHLPVIKAFVRYFITVCKDERLLASNGTKGKKQEQQEKWSFERNKQVEAGSLAFINPDVQELLEILITKRVELKFWKEKEEEEEAGYHLNSSGKRIESLGHKQDTLGHQHFWNIKGKREQLLGAEKPRYPDTLGDCLQKTCSQLFWGLPFLHKSLSYQILSSGDKSNSQKLYDATSSEGSSQGQQVDMRRHLKYKSQGKKSVPKDGREKYTRPKLRQIQKGLAERRAYQPQGMSHPGQRKESTESLKSKFRHLILKKRPVPSESYFKERIKLLLQWIFPNKCKEPEEPLQKGKLETVSVKSQESIKSKSTMDSRAVEAQTVITAVGQILKEKMVFHHGPHATELNWYQAEFQDPTGPHYCHHRILSYQEQRRMRRDTPRYHQATPMCHSFSNKASEKSYLVAKHPRSVQLAHLGSRNPELSTQLIDIIHTAAARANKELLRSLQVTALRIYDPQEGAVVVLPAESQQLLVQLVYFLPSLPADLLSRLSRCCIMGRLSANLAAMLIGILHMRLGFSKEELTRLQSLRGVPHVIQTQLSPVLLYLTDLDQFLHHWDVTKTVCHNLLVVPVRSQSFDVLQTAISKHLVGLTVIPDSTAGCVLGVICKLLDHTCVLSETLLPFLASCCYSLLYFLLTLEKGEAKRLRKRNAALAFTEENGCCAEIVQKKEPKTEMCQEP</sequence>
<accession>A0ACB9VI56</accession>
<proteinExistence type="predicted"/>
<reference evidence="1" key="1">
    <citation type="submission" date="2022-03" db="EMBL/GenBank/DDBJ databases">
        <title>Genomic analyses of argali, domestic sheep and their hybrids provide insights into chromosomal evolution, heterosis and genetic basis of agronomic traits.</title>
        <authorList>
            <person name="Li M."/>
        </authorList>
    </citation>
    <scope>NUCLEOTIDE SEQUENCE</scope>
    <source>
        <strain evidence="1">F1 hybrid</strain>
    </source>
</reference>
<organism evidence="1 2">
    <name type="scientific">Ovis ammon polii x Ovis aries</name>
    <dbReference type="NCBI Taxonomy" id="2918886"/>
    <lineage>
        <taxon>Eukaryota</taxon>
        <taxon>Metazoa</taxon>
        <taxon>Chordata</taxon>
        <taxon>Craniata</taxon>
        <taxon>Vertebrata</taxon>
        <taxon>Euteleostomi</taxon>
        <taxon>Mammalia</taxon>
        <taxon>Eutheria</taxon>
        <taxon>Laurasiatheria</taxon>
        <taxon>Artiodactyla</taxon>
        <taxon>Ruminantia</taxon>
        <taxon>Pecora</taxon>
        <taxon>Bovidae</taxon>
        <taxon>Caprinae</taxon>
        <taxon>Ovis</taxon>
    </lineage>
</organism>
<protein>
    <submittedName>
        <fullName evidence="1">Uncharacterized protein</fullName>
    </submittedName>
</protein>
<dbReference type="Proteomes" id="UP001057279">
    <property type="component" value="Linkage Group LG02"/>
</dbReference>
<evidence type="ECO:0000313" key="1">
    <source>
        <dbReference type="EMBL" id="KAI4589080.1"/>
    </source>
</evidence>